<dbReference type="Proteomes" id="UP000094056">
    <property type="component" value="Unassembled WGS sequence"/>
</dbReference>
<evidence type="ECO:0000256" key="7">
    <source>
        <dbReference type="ARBA" id="ARBA00023136"/>
    </source>
</evidence>
<evidence type="ECO:0000256" key="3">
    <source>
        <dbReference type="ARBA" id="ARBA00022475"/>
    </source>
</evidence>
<accession>A0A1E3X9W1</accession>
<evidence type="ECO:0000256" key="1">
    <source>
        <dbReference type="ARBA" id="ARBA00004429"/>
    </source>
</evidence>
<evidence type="ECO:0000313" key="11">
    <source>
        <dbReference type="Proteomes" id="UP000094056"/>
    </source>
</evidence>
<feature type="domain" description="Type II secretion system protein GspF" evidence="9">
    <location>
        <begin position="79"/>
        <end position="202"/>
    </location>
</feature>
<protein>
    <submittedName>
        <fullName evidence="10">Type IV fimbrial assembly protein</fullName>
    </submittedName>
</protein>
<dbReference type="InterPro" id="IPR003004">
    <property type="entry name" value="GspF/PilC"/>
</dbReference>
<evidence type="ECO:0000256" key="5">
    <source>
        <dbReference type="ARBA" id="ARBA00022692"/>
    </source>
</evidence>
<dbReference type="Pfam" id="PF00482">
    <property type="entry name" value="T2SSF"/>
    <property type="match status" value="2"/>
</dbReference>
<dbReference type="PRINTS" id="PR00812">
    <property type="entry name" value="BCTERIALGSPF"/>
</dbReference>
<evidence type="ECO:0000256" key="8">
    <source>
        <dbReference type="SAM" id="Phobius"/>
    </source>
</evidence>
<feature type="transmembrane region" description="Helical" evidence="8">
    <location>
        <begin position="179"/>
        <end position="201"/>
    </location>
</feature>
<gene>
    <name evidence="10" type="ORF">SCARUB_02465</name>
</gene>
<evidence type="ECO:0000313" key="10">
    <source>
        <dbReference type="EMBL" id="ODS32398.1"/>
    </source>
</evidence>
<comment type="similarity">
    <text evidence="2">Belongs to the GSP F family.</text>
</comment>
<feature type="transmembrane region" description="Helical" evidence="8">
    <location>
        <begin position="221"/>
        <end position="247"/>
    </location>
</feature>
<dbReference type="GO" id="GO:0005886">
    <property type="term" value="C:plasma membrane"/>
    <property type="evidence" value="ECO:0007669"/>
    <property type="project" value="UniProtKB-SubCell"/>
</dbReference>
<dbReference type="InterPro" id="IPR018076">
    <property type="entry name" value="T2SS_GspF_dom"/>
</dbReference>
<keyword evidence="5 8" id="KW-0812">Transmembrane</keyword>
<keyword evidence="4" id="KW-0997">Cell inner membrane</keyword>
<proteinExistence type="inferred from homology"/>
<keyword evidence="3" id="KW-1003">Cell membrane</keyword>
<dbReference type="FunFam" id="1.20.81.30:FF:000001">
    <property type="entry name" value="Type II secretion system protein F"/>
    <property type="match status" value="2"/>
</dbReference>
<keyword evidence="6 8" id="KW-1133">Transmembrane helix</keyword>
<name>A0A1E3X9W1_9BACT</name>
<dbReference type="EMBL" id="MAYW01000064">
    <property type="protein sequence ID" value="ODS32398.1"/>
    <property type="molecule type" value="Genomic_DNA"/>
</dbReference>
<evidence type="ECO:0000256" key="4">
    <source>
        <dbReference type="ARBA" id="ARBA00022519"/>
    </source>
</evidence>
<reference evidence="10 11" key="1">
    <citation type="submission" date="2016-07" db="EMBL/GenBank/DDBJ databases">
        <title>Draft genome of Scalindua rubra, obtained from a brine-seawater interface in the Red Sea, sheds light on salt adaptation in anammox bacteria.</title>
        <authorList>
            <person name="Speth D.R."/>
            <person name="Lagkouvardos I."/>
            <person name="Wang Y."/>
            <person name="Qian P.-Y."/>
            <person name="Dutilh B.E."/>
            <person name="Jetten M.S."/>
        </authorList>
    </citation>
    <scope>NUCLEOTIDE SEQUENCE [LARGE SCALE GENOMIC DNA]</scope>
    <source>
        <strain evidence="10">BSI-1</strain>
    </source>
</reference>
<feature type="transmembrane region" description="Helical" evidence="8">
    <location>
        <begin position="385"/>
        <end position="406"/>
    </location>
</feature>
<keyword evidence="7 8" id="KW-0472">Membrane</keyword>
<feature type="domain" description="Type II secretion system protein GspF" evidence="9">
    <location>
        <begin position="282"/>
        <end position="404"/>
    </location>
</feature>
<comment type="subcellular location">
    <subcellularLocation>
        <location evidence="1">Cell inner membrane</location>
        <topology evidence="1">Multi-pass membrane protein</topology>
    </subcellularLocation>
</comment>
<evidence type="ECO:0000259" key="9">
    <source>
        <dbReference type="Pfam" id="PF00482"/>
    </source>
</evidence>
<sequence length="416" mass="45603">MPIYKFQAVDSKGTSVKDKIEAISTENALDAIRSKGLYTTQIKQVKDSASPASEVSKKRKSSITSITIGKISDKQLNPFTRQFSTLQNAGIPIVQSLTILESQMKKGLLKNAVGELISDIKGGNTLSIAMSKHPKVFDKLYINIINAGEISGALDVVLARLASYREKMQKLKRKIIGSLMYPTTVILVSCAILAGIMIFIIPKFAKMFEEMGVALPGLTLGLINVSNFLITYWYLIFGIPIAYLIFFKLIEKIEKIKIITDKLKFKIPVFGNLINKSVISRFARTLATLISSGVPILEALQNSKDVTGNSAMSKSVEQIHDNIREGESIAKPLRESKICDAMVINMVEIGEQTGELDTMLTKVADSYDNEIDNLVESMMSMLEPFIIVFLGGSVGTIVVALFMPLIKLMSSLGGGM</sequence>
<dbReference type="PATRIC" id="fig|1872076.5.peg.2908"/>
<dbReference type="InterPro" id="IPR042094">
    <property type="entry name" value="T2SS_GspF_sf"/>
</dbReference>
<organism evidence="10 11">
    <name type="scientific">Candidatus Scalindua rubra</name>
    <dbReference type="NCBI Taxonomy" id="1872076"/>
    <lineage>
        <taxon>Bacteria</taxon>
        <taxon>Pseudomonadati</taxon>
        <taxon>Planctomycetota</taxon>
        <taxon>Candidatus Brocadiia</taxon>
        <taxon>Candidatus Brocadiales</taxon>
        <taxon>Candidatus Scalinduaceae</taxon>
        <taxon>Candidatus Scalindua</taxon>
    </lineage>
</organism>
<evidence type="ECO:0000256" key="6">
    <source>
        <dbReference type="ARBA" id="ARBA00022989"/>
    </source>
</evidence>
<comment type="caution">
    <text evidence="10">The sequence shown here is derived from an EMBL/GenBank/DDBJ whole genome shotgun (WGS) entry which is preliminary data.</text>
</comment>
<dbReference type="PANTHER" id="PTHR30012:SF0">
    <property type="entry name" value="TYPE II SECRETION SYSTEM PROTEIN F-RELATED"/>
    <property type="match status" value="1"/>
</dbReference>
<dbReference type="PANTHER" id="PTHR30012">
    <property type="entry name" value="GENERAL SECRETION PATHWAY PROTEIN"/>
    <property type="match status" value="1"/>
</dbReference>
<evidence type="ECO:0000256" key="2">
    <source>
        <dbReference type="ARBA" id="ARBA00005745"/>
    </source>
</evidence>
<dbReference type="Gene3D" id="1.20.81.30">
    <property type="entry name" value="Type II secretion system (T2SS), domain F"/>
    <property type="match status" value="2"/>
</dbReference>
<dbReference type="AlphaFoldDB" id="A0A1E3X9W1"/>